<evidence type="ECO:0000256" key="2">
    <source>
        <dbReference type="ARBA" id="ARBA00010992"/>
    </source>
</evidence>
<dbReference type="InterPro" id="IPR005829">
    <property type="entry name" value="Sugar_transporter_CS"/>
</dbReference>
<dbReference type="Pfam" id="PF00083">
    <property type="entry name" value="Sugar_tr"/>
    <property type="match status" value="1"/>
</dbReference>
<evidence type="ECO:0000256" key="7">
    <source>
        <dbReference type="SAM" id="MobiDB-lite"/>
    </source>
</evidence>
<dbReference type="InterPro" id="IPR050360">
    <property type="entry name" value="MFS_Sugar_Transporters"/>
</dbReference>
<dbReference type="GO" id="GO:0005351">
    <property type="term" value="F:carbohydrate:proton symporter activity"/>
    <property type="evidence" value="ECO:0007669"/>
    <property type="project" value="TreeGrafter"/>
</dbReference>
<evidence type="ECO:0000313" key="10">
    <source>
        <dbReference type="EMBL" id="GMM36425.1"/>
    </source>
</evidence>
<feature type="transmembrane region" description="Helical" evidence="8">
    <location>
        <begin position="461"/>
        <end position="484"/>
    </location>
</feature>
<dbReference type="SUPFAM" id="SSF103473">
    <property type="entry name" value="MFS general substrate transporter"/>
    <property type="match status" value="1"/>
</dbReference>
<keyword evidence="3" id="KW-0813">Transport</keyword>
<feature type="transmembrane region" description="Helical" evidence="8">
    <location>
        <begin position="201"/>
        <end position="222"/>
    </location>
</feature>
<dbReference type="PANTHER" id="PTHR48022">
    <property type="entry name" value="PLASTIDIC GLUCOSE TRANSPORTER 4"/>
    <property type="match status" value="1"/>
</dbReference>
<protein>
    <submittedName>
        <fullName evidence="10">Glucose sensor</fullName>
    </submittedName>
</protein>
<keyword evidence="11" id="KW-1185">Reference proteome</keyword>
<organism evidence="10 11">
    <name type="scientific">Saccharomycopsis crataegensis</name>
    <dbReference type="NCBI Taxonomy" id="43959"/>
    <lineage>
        <taxon>Eukaryota</taxon>
        <taxon>Fungi</taxon>
        <taxon>Dikarya</taxon>
        <taxon>Ascomycota</taxon>
        <taxon>Saccharomycotina</taxon>
        <taxon>Saccharomycetes</taxon>
        <taxon>Saccharomycopsidaceae</taxon>
        <taxon>Saccharomycopsis</taxon>
    </lineage>
</organism>
<name>A0AAV5QQ39_9ASCO</name>
<dbReference type="CDD" id="cd17356">
    <property type="entry name" value="MFS_HXT"/>
    <property type="match status" value="1"/>
</dbReference>
<evidence type="ECO:0000313" key="11">
    <source>
        <dbReference type="Proteomes" id="UP001360560"/>
    </source>
</evidence>
<dbReference type="PRINTS" id="PR00171">
    <property type="entry name" value="SUGRTRNSPORT"/>
</dbReference>
<evidence type="ECO:0000259" key="9">
    <source>
        <dbReference type="PROSITE" id="PS50850"/>
    </source>
</evidence>
<accession>A0AAV5QQ39</accession>
<feature type="region of interest" description="Disordered" evidence="7">
    <location>
        <begin position="734"/>
        <end position="755"/>
    </location>
</feature>
<comment type="subcellular location">
    <subcellularLocation>
        <location evidence="1">Membrane</location>
        <topology evidence="1">Multi-pass membrane protein</topology>
    </subcellularLocation>
</comment>
<dbReference type="InterPro" id="IPR036259">
    <property type="entry name" value="MFS_trans_sf"/>
</dbReference>
<evidence type="ECO:0000256" key="5">
    <source>
        <dbReference type="ARBA" id="ARBA00022989"/>
    </source>
</evidence>
<comment type="similarity">
    <text evidence="2">Belongs to the major facilitator superfamily. Sugar transporter (TC 2.A.1.1) family.</text>
</comment>
<feature type="compositionally biased region" description="Acidic residues" evidence="7">
    <location>
        <begin position="737"/>
        <end position="746"/>
    </location>
</feature>
<evidence type="ECO:0000256" key="1">
    <source>
        <dbReference type="ARBA" id="ARBA00004141"/>
    </source>
</evidence>
<dbReference type="EMBL" id="BTFZ01000011">
    <property type="protein sequence ID" value="GMM36425.1"/>
    <property type="molecule type" value="Genomic_DNA"/>
</dbReference>
<dbReference type="GeneID" id="90074400"/>
<dbReference type="AlphaFoldDB" id="A0AAV5QQ39"/>
<feature type="transmembrane region" description="Helical" evidence="8">
    <location>
        <begin position="390"/>
        <end position="414"/>
    </location>
</feature>
<feature type="compositionally biased region" description="Low complexity" evidence="7">
    <location>
        <begin position="599"/>
        <end position="613"/>
    </location>
</feature>
<gene>
    <name evidence="10" type="ORF">DASC09_037500</name>
</gene>
<keyword evidence="4 8" id="KW-0812">Transmembrane</keyword>
<feature type="transmembrane region" description="Helical" evidence="8">
    <location>
        <begin position="133"/>
        <end position="157"/>
    </location>
</feature>
<feature type="region of interest" description="Disordered" evidence="7">
    <location>
        <begin position="582"/>
        <end position="657"/>
    </location>
</feature>
<comment type="caution">
    <text evidence="10">The sequence shown here is derived from an EMBL/GenBank/DDBJ whole genome shotgun (WGS) entry which is preliminary data.</text>
</comment>
<evidence type="ECO:0000256" key="8">
    <source>
        <dbReference type="SAM" id="Phobius"/>
    </source>
</evidence>
<dbReference type="PANTHER" id="PTHR48022:SF16">
    <property type="entry name" value="HIGH GLUCOSE SENSOR RGT2-RELATED"/>
    <property type="match status" value="1"/>
</dbReference>
<evidence type="ECO:0000256" key="6">
    <source>
        <dbReference type="ARBA" id="ARBA00023136"/>
    </source>
</evidence>
<evidence type="ECO:0000256" key="4">
    <source>
        <dbReference type="ARBA" id="ARBA00022692"/>
    </source>
</evidence>
<dbReference type="InterPro" id="IPR005828">
    <property type="entry name" value="MFS_sugar_transport-like"/>
</dbReference>
<evidence type="ECO:0000256" key="3">
    <source>
        <dbReference type="ARBA" id="ARBA00022448"/>
    </source>
</evidence>
<feature type="transmembrane region" description="Helical" evidence="8">
    <location>
        <begin position="426"/>
        <end position="449"/>
    </location>
</feature>
<dbReference type="InterPro" id="IPR003663">
    <property type="entry name" value="Sugar/inositol_transpt"/>
</dbReference>
<feature type="domain" description="Major facilitator superfamily (MFS) profile" evidence="9">
    <location>
        <begin position="38"/>
        <end position="488"/>
    </location>
</feature>
<dbReference type="GO" id="GO:0016020">
    <property type="term" value="C:membrane"/>
    <property type="evidence" value="ECO:0007669"/>
    <property type="project" value="UniProtKB-SubCell"/>
</dbReference>
<dbReference type="InterPro" id="IPR020846">
    <property type="entry name" value="MFS_dom"/>
</dbReference>
<reference evidence="10 11" key="1">
    <citation type="journal article" date="2023" name="Elife">
        <title>Identification of key yeast species and microbe-microbe interactions impacting larval growth of Drosophila in the wild.</title>
        <authorList>
            <person name="Mure A."/>
            <person name="Sugiura Y."/>
            <person name="Maeda R."/>
            <person name="Honda K."/>
            <person name="Sakurai N."/>
            <person name="Takahashi Y."/>
            <person name="Watada M."/>
            <person name="Katoh T."/>
            <person name="Gotoh A."/>
            <person name="Gotoh Y."/>
            <person name="Taniguchi I."/>
            <person name="Nakamura K."/>
            <person name="Hayashi T."/>
            <person name="Katayama T."/>
            <person name="Uemura T."/>
            <person name="Hattori Y."/>
        </authorList>
    </citation>
    <scope>NUCLEOTIDE SEQUENCE [LARGE SCALE GENOMIC DNA]</scope>
    <source>
        <strain evidence="10 11">SC-9</strain>
    </source>
</reference>
<sequence length="755" mass="81974">MKFKTIKGLSQTFVDYETKNQYHVPGARPQSSSMAIAIGTFAAVGGFLYGYDTGLSNNVLSMHYVVTHFSKNGTSFSAIERAIATASLSLGTLVGAIFSPLLTDALGRKMAILISSLVVFNIGNICQISSTTLALLCVGRVITGCGIGILSATVPLYQSEASPKWVRGAIVSTYQWAITWGLLCSSAISQATYKMNNTGSYRIPIGLQSGWAILLSIGVFFLPESPRFYVMKNRISDAAHSLSILRRVPEDDPGLIEELVDIKANYDFTMSLSAYSFIDCFRSGPGRSKQGLRMVTGIVLQGLQQASGINFIFYYGVWFFVETGVVDKSYLYSFVTYAVNVVGTVPGIFLIELIGRRKSLMFGAIGMTISSFIIAIVGTAQGSSITTNKVMLAFVCTFILFFASTWGPGVWVVTSEIFPLGIRGRAVSLSAATNWLVNFAFAFSTPYLIDGNAKSDTSISLGMKIFFLWGGVTTFAAIFTYFAIYETKGLKLEEIDDMYSSCKSAKDSVNFVPKSDVDYDNESCERIRYAITNEVGNYNHEDHDLADLPRGAGENKYVSSGSGTVIGNDDSAKPSGFVESLRLTGSHNPSDVENYGHTNQSSDGNNNLLSDSSTIMRSATDSHHAMANNEPQPLANLTSSESSANWVHSSDNDTGSRDMVNYGFLRTDIAPSISTGSDSASSVSDADMQFAASQDLREYVNNIQSRQFEQYNGSNDNHEAGPERRHEYLSNLNIELTENDSGEESTSDISSNEGD</sequence>
<feature type="transmembrane region" description="Helical" evidence="8">
    <location>
        <begin position="360"/>
        <end position="378"/>
    </location>
</feature>
<feature type="transmembrane region" description="Helical" evidence="8">
    <location>
        <begin position="297"/>
        <end position="318"/>
    </location>
</feature>
<feature type="transmembrane region" description="Helical" evidence="8">
    <location>
        <begin position="82"/>
        <end position="103"/>
    </location>
</feature>
<dbReference type="PROSITE" id="PS00216">
    <property type="entry name" value="SUGAR_TRANSPORT_1"/>
    <property type="match status" value="1"/>
</dbReference>
<dbReference type="NCBIfam" id="TIGR00879">
    <property type="entry name" value="SP"/>
    <property type="match status" value="1"/>
</dbReference>
<dbReference type="Gene3D" id="1.20.1250.20">
    <property type="entry name" value="MFS general substrate transporter like domains"/>
    <property type="match status" value="1"/>
</dbReference>
<dbReference type="PROSITE" id="PS50850">
    <property type="entry name" value="MFS"/>
    <property type="match status" value="1"/>
</dbReference>
<dbReference type="Proteomes" id="UP001360560">
    <property type="component" value="Unassembled WGS sequence"/>
</dbReference>
<feature type="compositionally biased region" description="Polar residues" evidence="7">
    <location>
        <begin position="629"/>
        <end position="649"/>
    </location>
</feature>
<feature type="transmembrane region" description="Helical" evidence="8">
    <location>
        <begin position="330"/>
        <end position="353"/>
    </location>
</feature>
<dbReference type="RefSeq" id="XP_064853421.1">
    <property type="nucleotide sequence ID" value="XM_064997349.1"/>
</dbReference>
<keyword evidence="6 8" id="KW-0472">Membrane</keyword>
<proteinExistence type="inferred from homology"/>
<feature type="transmembrane region" description="Helical" evidence="8">
    <location>
        <begin position="34"/>
        <end position="51"/>
    </location>
</feature>
<keyword evidence="5 8" id="KW-1133">Transmembrane helix</keyword>